<accession>A0A484FZM2</accession>
<protein>
    <submittedName>
        <fullName evidence="1">Uncharacterized protein</fullName>
    </submittedName>
</protein>
<reference evidence="2" key="1">
    <citation type="journal article" date="2013" name="New Phytol.">
        <title>Comparative genomic and transcriptomic analyses reveal the hemibiotrophic stage shift of Colletotrichum fungi.</title>
        <authorList>
            <person name="Gan P."/>
            <person name="Ikeda K."/>
            <person name="Irieda H."/>
            <person name="Narusaka M."/>
            <person name="O'Connell R.J."/>
            <person name="Narusaka Y."/>
            <person name="Takano Y."/>
            <person name="Kubo Y."/>
            <person name="Shirasu K."/>
        </authorList>
    </citation>
    <scope>NUCLEOTIDE SEQUENCE [LARGE SCALE GENOMIC DNA]</scope>
    <source>
        <strain evidence="2">104-T / ATCC 96160 / CBS 514.97 / LARS 414 / MAFF 240422</strain>
    </source>
</reference>
<sequence length="97" mass="9470">MGARMAKRAGVAGLTAAAVEAGGLDSVLLRLLGLVAVVETPAVEVEASLVALKVAEPDPSVPVAEAVETSSEPVVPLAAAVGVAEAEAEESPEAVGN</sequence>
<evidence type="ECO:0000313" key="2">
    <source>
        <dbReference type="Proteomes" id="UP000014480"/>
    </source>
</evidence>
<reference evidence="2" key="2">
    <citation type="journal article" date="2019" name="Mol. Plant Microbe Interact.">
        <title>Genome sequence resources for four phytopathogenic fungi from the Colletotrichum orbiculare species complex.</title>
        <authorList>
            <person name="Gan P."/>
            <person name="Tsushima A."/>
            <person name="Narusaka M."/>
            <person name="Narusaka Y."/>
            <person name="Takano Y."/>
            <person name="Kubo Y."/>
            <person name="Shirasu K."/>
        </authorList>
    </citation>
    <scope>GENOME REANNOTATION</scope>
    <source>
        <strain evidence="2">104-T / ATCC 96160 / CBS 514.97 / LARS 414 / MAFF 240422</strain>
    </source>
</reference>
<evidence type="ECO:0000313" key="1">
    <source>
        <dbReference type="EMBL" id="TDZ22627.1"/>
    </source>
</evidence>
<dbReference type="EMBL" id="AMCV02000009">
    <property type="protein sequence ID" value="TDZ22627.1"/>
    <property type="molecule type" value="Genomic_DNA"/>
</dbReference>
<dbReference type="AlphaFoldDB" id="A0A484FZM2"/>
<proteinExistence type="predicted"/>
<keyword evidence="2" id="KW-1185">Reference proteome</keyword>
<name>A0A484FZM2_COLOR</name>
<organism evidence="1 2">
    <name type="scientific">Colletotrichum orbiculare (strain 104-T / ATCC 96160 / CBS 514.97 / LARS 414 / MAFF 240422)</name>
    <name type="common">Cucumber anthracnose fungus</name>
    <name type="synonym">Colletotrichum lagenarium</name>
    <dbReference type="NCBI Taxonomy" id="1213857"/>
    <lineage>
        <taxon>Eukaryota</taxon>
        <taxon>Fungi</taxon>
        <taxon>Dikarya</taxon>
        <taxon>Ascomycota</taxon>
        <taxon>Pezizomycotina</taxon>
        <taxon>Sordariomycetes</taxon>
        <taxon>Hypocreomycetidae</taxon>
        <taxon>Glomerellales</taxon>
        <taxon>Glomerellaceae</taxon>
        <taxon>Colletotrichum</taxon>
        <taxon>Colletotrichum orbiculare species complex</taxon>
    </lineage>
</organism>
<comment type="caution">
    <text evidence="1">The sequence shown here is derived from an EMBL/GenBank/DDBJ whole genome shotgun (WGS) entry which is preliminary data.</text>
</comment>
<dbReference type="Proteomes" id="UP000014480">
    <property type="component" value="Unassembled WGS sequence"/>
</dbReference>
<gene>
    <name evidence="1" type="ORF">Cob_v004382</name>
</gene>